<organism evidence="1 2">
    <name type="scientific">Solanum tuberosum</name>
    <name type="common">Potato</name>
    <dbReference type="NCBI Taxonomy" id="4113"/>
    <lineage>
        <taxon>Eukaryota</taxon>
        <taxon>Viridiplantae</taxon>
        <taxon>Streptophyta</taxon>
        <taxon>Embryophyta</taxon>
        <taxon>Tracheophyta</taxon>
        <taxon>Spermatophyta</taxon>
        <taxon>Magnoliopsida</taxon>
        <taxon>eudicotyledons</taxon>
        <taxon>Gunneridae</taxon>
        <taxon>Pentapetalae</taxon>
        <taxon>asterids</taxon>
        <taxon>lamiids</taxon>
        <taxon>Solanales</taxon>
        <taxon>Solanaceae</taxon>
        <taxon>Solanoideae</taxon>
        <taxon>Solaneae</taxon>
        <taxon>Solanum</taxon>
    </lineage>
</organism>
<sequence>MLEVQIVQDMLTPVWRLEETIIAQRQTLINLCSQERICTLSRTSLSLEEDSLSTFSF</sequence>
<dbReference type="EnsemblPlants" id="PGSC0003DMT400056497">
    <property type="protein sequence ID" value="PGSC0003DMT400056497"/>
    <property type="gene ID" value="PGSC0003DMG400021953"/>
</dbReference>
<dbReference type="InParanoid" id="M1BZI6"/>
<name>M1BZI6_SOLTU</name>
<dbReference type="HOGENOM" id="CLU_3000227_0_0_1"/>
<proteinExistence type="predicted"/>
<dbReference type="Proteomes" id="UP000011115">
    <property type="component" value="Unassembled WGS sequence"/>
</dbReference>
<dbReference type="PaxDb" id="4113-PGSC0003DMT400056497"/>
<dbReference type="AlphaFoldDB" id="M1BZI6"/>
<evidence type="ECO:0000313" key="1">
    <source>
        <dbReference type="EnsemblPlants" id="PGSC0003DMT400056497"/>
    </source>
</evidence>
<accession>M1BZI6</accession>
<reference evidence="2" key="1">
    <citation type="journal article" date="2011" name="Nature">
        <title>Genome sequence and analysis of the tuber crop potato.</title>
        <authorList>
            <consortium name="The Potato Genome Sequencing Consortium"/>
        </authorList>
    </citation>
    <scope>NUCLEOTIDE SEQUENCE [LARGE SCALE GENOMIC DNA]</scope>
    <source>
        <strain evidence="2">cv. DM1-3 516 R44</strain>
    </source>
</reference>
<dbReference type="Gramene" id="PGSC0003DMT400056497">
    <property type="protein sequence ID" value="PGSC0003DMT400056497"/>
    <property type="gene ID" value="PGSC0003DMG400021953"/>
</dbReference>
<reference evidence="1" key="2">
    <citation type="submission" date="2015-06" db="UniProtKB">
        <authorList>
            <consortium name="EnsemblPlants"/>
        </authorList>
    </citation>
    <scope>IDENTIFICATION</scope>
    <source>
        <strain evidence="1">DM1-3 516 R44</strain>
    </source>
</reference>
<evidence type="ECO:0000313" key="2">
    <source>
        <dbReference type="Proteomes" id="UP000011115"/>
    </source>
</evidence>
<protein>
    <submittedName>
        <fullName evidence="1">Uncharacterized protein</fullName>
    </submittedName>
</protein>
<keyword evidence="2" id="KW-1185">Reference proteome</keyword>